<dbReference type="Pfam" id="PF01790">
    <property type="entry name" value="LGT"/>
    <property type="match status" value="1"/>
</dbReference>
<dbReference type="AlphaFoldDB" id="A0A848J0Q6"/>
<protein>
    <recommendedName>
        <fullName evidence="7">Phosphatidylglycerol--prolipoprotein diacylglyceryl transferase</fullName>
        <ecNumber evidence="7">2.5.1.145</ecNumber>
    </recommendedName>
</protein>
<accession>A0A848J0Q6</accession>
<dbReference type="GO" id="GO:0005886">
    <property type="term" value="C:plasma membrane"/>
    <property type="evidence" value="ECO:0007669"/>
    <property type="project" value="UniProtKB-SubCell"/>
</dbReference>
<feature type="transmembrane region" description="Helical" evidence="7">
    <location>
        <begin position="105"/>
        <end position="125"/>
    </location>
</feature>
<comment type="pathway">
    <text evidence="7">Protein modification; lipoprotein biosynthesis (diacylglyceryl transfer).</text>
</comment>
<evidence type="ECO:0000256" key="6">
    <source>
        <dbReference type="ARBA" id="ARBA00023136"/>
    </source>
</evidence>
<dbReference type="GO" id="GO:0008961">
    <property type="term" value="F:phosphatidylglycerol-prolipoprotein diacylglyceryl transferase activity"/>
    <property type="evidence" value="ECO:0007669"/>
    <property type="project" value="UniProtKB-UniRule"/>
</dbReference>
<keyword evidence="2 7" id="KW-1003">Cell membrane</keyword>
<feature type="transmembrane region" description="Helical" evidence="7">
    <location>
        <begin position="134"/>
        <end position="154"/>
    </location>
</feature>
<comment type="similarity">
    <text evidence="1 7">Belongs to the Lgt family.</text>
</comment>
<dbReference type="Proteomes" id="UP000559010">
    <property type="component" value="Unassembled WGS sequence"/>
</dbReference>
<dbReference type="NCBIfam" id="TIGR00544">
    <property type="entry name" value="lgt"/>
    <property type="match status" value="1"/>
</dbReference>
<dbReference type="EMBL" id="JABBNU010000001">
    <property type="protein sequence ID" value="NMM46832.1"/>
    <property type="molecule type" value="Genomic_DNA"/>
</dbReference>
<comment type="catalytic activity">
    <reaction evidence="7">
        <text>L-cysteinyl-[prolipoprotein] + a 1,2-diacyl-sn-glycero-3-phospho-(1'-sn-glycerol) = an S-1,2-diacyl-sn-glyceryl-L-cysteinyl-[prolipoprotein] + sn-glycerol 1-phosphate + H(+)</text>
        <dbReference type="Rhea" id="RHEA:56712"/>
        <dbReference type="Rhea" id="RHEA-COMP:14679"/>
        <dbReference type="Rhea" id="RHEA-COMP:14680"/>
        <dbReference type="ChEBI" id="CHEBI:15378"/>
        <dbReference type="ChEBI" id="CHEBI:29950"/>
        <dbReference type="ChEBI" id="CHEBI:57685"/>
        <dbReference type="ChEBI" id="CHEBI:64716"/>
        <dbReference type="ChEBI" id="CHEBI:140658"/>
        <dbReference type="EC" id="2.5.1.145"/>
    </reaction>
</comment>
<dbReference type="PANTHER" id="PTHR30589">
    <property type="entry name" value="PROLIPOPROTEIN DIACYLGLYCERYL TRANSFERASE"/>
    <property type="match status" value="1"/>
</dbReference>
<evidence type="ECO:0000256" key="7">
    <source>
        <dbReference type="HAMAP-Rule" id="MF_01147"/>
    </source>
</evidence>
<feature type="transmembrane region" description="Helical" evidence="7">
    <location>
        <begin position="54"/>
        <end position="74"/>
    </location>
</feature>
<keyword evidence="8" id="KW-0449">Lipoprotein</keyword>
<dbReference type="UniPathway" id="UPA00664"/>
<dbReference type="GO" id="GO:0042158">
    <property type="term" value="P:lipoprotein biosynthetic process"/>
    <property type="evidence" value="ECO:0007669"/>
    <property type="project" value="UniProtKB-UniRule"/>
</dbReference>
<feature type="transmembrane region" description="Helical" evidence="7">
    <location>
        <begin position="24"/>
        <end position="42"/>
    </location>
</feature>
<evidence type="ECO:0000256" key="2">
    <source>
        <dbReference type="ARBA" id="ARBA00022475"/>
    </source>
</evidence>
<comment type="subcellular location">
    <subcellularLocation>
        <location evidence="7">Cell membrane</location>
        <topology evidence="7">Multi-pass membrane protein</topology>
    </subcellularLocation>
</comment>
<keyword evidence="6 7" id="KW-0472">Membrane</keyword>
<name>A0A848J0Q6_9BACT</name>
<sequence>MIMLLNFIEWNPNPILIDLGSLAIHYYSLLFASGFILSYIILNKYFKKQGLEQDYLDSLVTYVVLGTIIGARLGHCLFYDWEYFSQHPMEIFLPFKFEPEFEITGFRGLASHGGILGVLLALLLFSKNKKIEKWWLLDMLALVGPLAGMCIRLGNLMNSEIVGAPSDVPWAFIFVQVDNVPRHPGQLYEALAYLGIFIVLNILYHKKYKELGRGVIFGLFFVLLFSARFLLEFTKANQKSFEDDMLINMGQLLSIPFLIGGLYVMWKQWNEPYGIPKLSMKREKENKK</sequence>
<feature type="binding site" evidence="7">
    <location>
        <position position="152"/>
    </location>
    <ligand>
        <name>a 1,2-diacyl-sn-glycero-3-phospho-(1'-sn-glycerol)</name>
        <dbReference type="ChEBI" id="CHEBI:64716"/>
    </ligand>
</feature>
<dbReference type="InterPro" id="IPR001640">
    <property type="entry name" value="Lgt"/>
</dbReference>
<evidence type="ECO:0000256" key="3">
    <source>
        <dbReference type="ARBA" id="ARBA00022679"/>
    </source>
</evidence>
<dbReference type="EC" id="2.5.1.145" evidence="7"/>
<reference evidence="8 9" key="1">
    <citation type="submission" date="2020-04" db="EMBL/GenBank/DDBJ databases">
        <title>Flammeovirgaceae bacterium KN852 isolated from deep sea.</title>
        <authorList>
            <person name="Zhang D.-C."/>
        </authorList>
    </citation>
    <scope>NUCLEOTIDE SEQUENCE [LARGE SCALE GENOMIC DNA]</scope>
    <source>
        <strain evidence="8 9">KN852</strain>
    </source>
</reference>
<evidence type="ECO:0000256" key="4">
    <source>
        <dbReference type="ARBA" id="ARBA00022692"/>
    </source>
</evidence>
<comment type="function">
    <text evidence="7">Catalyzes the transfer of the diacylglyceryl group from phosphatidylglycerol to the sulfhydryl group of the N-terminal cysteine of a prolipoprotein, the first step in the formation of mature lipoproteins.</text>
</comment>
<keyword evidence="4 7" id="KW-0812">Transmembrane</keyword>
<dbReference type="HAMAP" id="MF_01147">
    <property type="entry name" value="Lgt"/>
    <property type="match status" value="1"/>
</dbReference>
<evidence type="ECO:0000256" key="1">
    <source>
        <dbReference type="ARBA" id="ARBA00007150"/>
    </source>
</evidence>
<evidence type="ECO:0000313" key="9">
    <source>
        <dbReference type="Proteomes" id="UP000559010"/>
    </source>
</evidence>
<evidence type="ECO:0000313" key="8">
    <source>
        <dbReference type="EMBL" id="NMM46832.1"/>
    </source>
</evidence>
<keyword evidence="9" id="KW-1185">Reference proteome</keyword>
<feature type="transmembrane region" description="Helical" evidence="7">
    <location>
        <begin position="187"/>
        <end position="204"/>
    </location>
</feature>
<organism evidence="8 9">
    <name type="scientific">Marinigracilibium pacificum</name>
    <dbReference type="NCBI Taxonomy" id="2729599"/>
    <lineage>
        <taxon>Bacteria</taxon>
        <taxon>Pseudomonadati</taxon>
        <taxon>Bacteroidota</taxon>
        <taxon>Cytophagia</taxon>
        <taxon>Cytophagales</taxon>
        <taxon>Flammeovirgaceae</taxon>
        <taxon>Marinigracilibium</taxon>
    </lineage>
</organism>
<feature type="transmembrane region" description="Helical" evidence="7">
    <location>
        <begin position="211"/>
        <end position="231"/>
    </location>
</feature>
<dbReference type="PANTHER" id="PTHR30589:SF0">
    <property type="entry name" value="PHOSPHATIDYLGLYCEROL--PROLIPOPROTEIN DIACYLGLYCERYL TRANSFERASE"/>
    <property type="match status" value="1"/>
</dbReference>
<gene>
    <name evidence="7 8" type="primary">lgt</name>
    <name evidence="8" type="ORF">HH304_00365</name>
</gene>
<keyword evidence="5 7" id="KW-1133">Transmembrane helix</keyword>
<feature type="transmembrane region" description="Helical" evidence="7">
    <location>
        <begin position="246"/>
        <end position="266"/>
    </location>
</feature>
<evidence type="ECO:0000256" key="5">
    <source>
        <dbReference type="ARBA" id="ARBA00022989"/>
    </source>
</evidence>
<proteinExistence type="inferred from homology"/>
<keyword evidence="3 7" id="KW-0808">Transferase</keyword>
<comment type="caution">
    <text evidence="8">The sequence shown here is derived from an EMBL/GenBank/DDBJ whole genome shotgun (WGS) entry which is preliminary data.</text>
</comment>